<comment type="caution">
    <text evidence="1">The sequence shown here is derived from an EMBL/GenBank/DDBJ whole genome shotgun (WGS) entry which is preliminary data.</text>
</comment>
<reference evidence="1" key="1">
    <citation type="submission" date="2022-06" db="EMBL/GenBank/DDBJ databases">
        <title>Uncovering the hologenomic basis of an extraordinary plant invasion.</title>
        <authorList>
            <person name="Bieker V.C."/>
            <person name="Martin M.D."/>
            <person name="Gilbert T."/>
            <person name="Hodgins K."/>
            <person name="Battlay P."/>
            <person name="Petersen B."/>
            <person name="Wilson J."/>
        </authorList>
    </citation>
    <scope>NUCLEOTIDE SEQUENCE</scope>
    <source>
        <strain evidence="1">AA19_3_7</strain>
        <tissue evidence="1">Leaf</tissue>
    </source>
</reference>
<protein>
    <submittedName>
        <fullName evidence="1">Uncharacterized protein</fullName>
    </submittedName>
</protein>
<gene>
    <name evidence="1" type="ORF">M8C21_028484</name>
</gene>
<dbReference type="AlphaFoldDB" id="A0AAD5DCQ1"/>
<evidence type="ECO:0000313" key="1">
    <source>
        <dbReference type="EMBL" id="KAI7757084.1"/>
    </source>
</evidence>
<dbReference type="Proteomes" id="UP001206925">
    <property type="component" value="Unassembled WGS sequence"/>
</dbReference>
<sequence>MTWVELLSGMLFRTAMASLTMALAFRIST</sequence>
<name>A0AAD5DCQ1_AMBAR</name>
<dbReference type="EMBL" id="JAMZMK010000185">
    <property type="protein sequence ID" value="KAI7757084.1"/>
    <property type="molecule type" value="Genomic_DNA"/>
</dbReference>
<keyword evidence="2" id="KW-1185">Reference proteome</keyword>
<accession>A0AAD5DCQ1</accession>
<evidence type="ECO:0000313" key="2">
    <source>
        <dbReference type="Proteomes" id="UP001206925"/>
    </source>
</evidence>
<proteinExistence type="predicted"/>
<organism evidence="1 2">
    <name type="scientific">Ambrosia artemisiifolia</name>
    <name type="common">Common ragweed</name>
    <dbReference type="NCBI Taxonomy" id="4212"/>
    <lineage>
        <taxon>Eukaryota</taxon>
        <taxon>Viridiplantae</taxon>
        <taxon>Streptophyta</taxon>
        <taxon>Embryophyta</taxon>
        <taxon>Tracheophyta</taxon>
        <taxon>Spermatophyta</taxon>
        <taxon>Magnoliopsida</taxon>
        <taxon>eudicotyledons</taxon>
        <taxon>Gunneridae</taxon>
        <taxon>Pentapetalae</taxon>
        <taxon>asterids</taxon>
        <taxon>campanulids</taxon>
        <taxon>Asterales</taxon>
        <taxon>Asteraceae</taxon>
        <taxon>Asteroideae</taxon>
        <taxon>Heliantheae alliance</taxon>
        <taxon>Heliantheae</taxon>
        <taxon>Ambrosia</taxon>
    </lineage>
</organism>